<protein>
    <submittedName>
        <fullName evidence="2">Uncharacterized protein</fullName>
    </submittedName>
</protein>
<comment type="caution">
    <text evidence="2">The sequence shown here is derived from an EMBL/GenBank/DDBJ whole genome shotgun (WGS) entry which is preliminary data.</text>
</comment>
<dbReference type="PANTHER" id="PTHR42044">
    <property type="entry name" value="DUF676 DOMAIN-CONTAINING PROTEIN-RELATED"/>
    <property type="match status" value="1"/>
</dbReference>
<proteinExistence type="predicted"/>
<sequence>MPAQFAQVIPRQVGENLEEAPQYTGSPRQLFVYDIKLFFRNILYLPLMFFPLAPWPSGPLDEQYPSLKNIFDISLHLILFVVQLAFLISLPVLIYLPASLFVSYILGVLFLNYLVCQLLNRGIPEDGLKSTEDEYTQEWERHDDERWIFLNGICVGKNWLQNNVDRLSRTFHRPIVGVHNKTSGVVFDIIQCLIQRSLLFATPDVRECYILVKKALYQPGVKRVILILHSQGGIEGGMIVDWLLNEVPQDLLQYLEIYTFGIIANHFNNPYRDVFHSKGATQNGENRRRHNRAISHIEHYANSNDFASRFGVLHFTKLAAIHPLKNRFMGKVFINPRSGHQLNQHYLDSMFPLDETKRFAREPEEGDFMDLKVFIEGQSAQGEPLRHYENYMVSARQGKGGLRISTAEKADEAEVSNLSPVLPEGSRGWKDDVGFSRALAPCQLRTRDVSRLWQYRNGGRPM</sequence>
<gene>
    <name evidence="2" type="ORF">PSALAMII_LOCUS4810</name>
</gene>
<dbReference type="EMBL" id="CAJVPD010000228">
    <property type="protein sequence ID" value="CAG8372643.1"/>
    <property type="molecule type" value="Genomic_DNA"/>
</dbReference>
<feature type="transmembrane region" description="Helical" evidence="1">
    <location>
        <begin position="101"/>
        <end position="120"/>
    </location>
</feature>
<feature type="transmembrane region" description="Helical" evidence="1">
    <location>
        <begin position="37"/>
        <end position="53"/>
    </location>
</feature>
<evidence type="ECO:0000313" key="3">
    <source>
        <dbReference type="Proteomes" id="UP001152592"/>
    </source>
</evidence>
<keyword evidence="1" id="KW-0812">Transmembrane</keyword>
<keyword evidence="1" id="KW-0472">Membrane</keyword>
<keyword evidence="1" id="KW-1133">Transmembrane helix</keyword>
<dbReference type="PANTHER" id="PTHR42044:SF2">
    <property type="entry name" value="DUF676 DOMAIN-CONTAINING PROTEIN"/>
    <property type="match status" value="1"/>
</dbReference>
<evidence type="ECO:0000256" key="1">
    <source>
        <dbReference type="SAM" id="Phobius"/>
    </source>
</evidence>
<feature type="transmembrane region" description="Helical" evidence="1">
    <location>
        <begin position="73"/>
        <end position="94"/>
    </location>
</feature>
<accession>A0A9W4J0A3</accession>
<dbReference type="Proteomes" id="UP001152592">
    <property type="component" value="Unassembled WGS sequence"/>
</dbReference>
<dbReference type="AlphaFoldDB" id="A0A9W4J0A3"/>
<dbReference type="OrthoDB" id="25896at2759"/>
<evidence type="ECO:0000313" key="2">
    <source>
        <dbReference type="EMBL" id="CAG8372643.1"/>
    </source>
</evidence>
<reference evidence="2" key="1">
    <citation type="submission" date="2021-07" db="EMBL/GenBank/DDBJ databases">
        <authorList>
            <person name="Branca A.L. A."/>
        </authorList>
    </citation>
    <scope>NUCLEOTIDE SEQUENCE</scope>
</reference>
<name>A0A9W4J0A3_9EURO</name>
<organism evidence="2 3">
    <name type="scientific">Penicillium salamii</name>
    <dbReference type="NCBI Taxonomy" id="1612424"/>
    <lineage>
        <taxon>Eukaryota</taxon>
        <taxon>Fungi</taxon>
        <taxon>Dikarya</taxon>
        <taxon>Ascomycota</taxon>
        <taxon>Pezizomycotina</taxon>
        <taxon>Eurotiomycetes</taxon>
        <taxon>Eurotiomycetidae</taxon>
        <taxon>Eurotiales</taxon>
        <taxon>Aspergillaceae</taxon>
        <taxon>Penicillium</taxon>
    </lineage>
</organism>